<dbReference type="AlphaFoldDB" id="A0A7W6JVD1"/>
<comment type="caution">
    <text evidence="1">The sequence shown here is derived from an EMBL/GenBank/DDBJ whole genome shotgun (WGS) entry which is preliminary data.</text>
</comment>
<evidence type="ECO:0000313" key="2">
    <source>
        <dbReference type="Proteomes" id="UP000557392"/>
    </source>
</evidence>
<sequence>MQVHRRDGLLVVSRITGPTHNRLALRLERGAVLADLRVKVLPSVGDCRHHDGLTAEEMVPAILDGIAEANRELGTDYVATYAEIVENDSRQPHVYTYLARHLVRAMHSQDA</sequence>
<organism evidence="1 2">
    <name type="scientific">Sphingomonas kyeonggiensis</name>
    <dbReference type="NCBI Taxonomy" id="1268553"/>
    <lineage>
        <taxon>Bacteria</taxon>
        <taxon>Pseudomonadati</taxon>
        <taxon>Pseudomonadota</taxon>
        <taxon>Alphaproteobacteria</taxon>
        <taxon>Sphingomonadales</taxon>
        <taxon>Sphingomonadaceae</taxon>
        <taxon>Sphingomonas</taxon>
    </lineage>
</organism>
<accession>A0A7W6JVD1</accession>
<dbReference type="EMBL" id="JACIEH010000003">
    <property type="protein sequence ID" value="MBB4100258.1"/>
    <property type="molecule type" value="Genomic_DNA"/>
</dbReference>
<proteinExistence type="predicted"/>
<name>A0A7W6JVD1_9SPHN</name>
<dbReference type="Proteomes" id="UP000557392">
    <property type="component" value="Unassembled WGS sequence"/>
</dbReference>
<protein>
    <submittedName>
        <fullName evidence="1">Uncharacterized protein</fullName>
    </submittedName>
</protein>
<keyword evidence="2" id="KW-1185">Reference proteome</keyword>
<evidence type="ECO:0000313" key="1">
    <source>
        <dbReference type="EMBL" id="MBB4100258.1"/>
    </source>
</evidence>
<dbReference type="RefSeq" id="WP_183999568.1">
    <property type="nucleotide sequence ID" value="NZ_JACIEH010000003.1"/>
</dbReference>
<reference evidence="1 2" key="1">
    <citation type="submission" date="2020-08" db="EMBL/GenBank/DDBJ databases">
        <title>Genomic Encyclopedia of Type Strains, Phase IV (KMG-IV): sequencing the most valuable type-strain genomes for metagenomic binning, comparative biology and taxonomic classification.</title>
        <authorList>
            <person name="Goeker M."/>
        </authorList>
    </citation>
    <scope>NUCLEOTIDE SEQUENCE [LARGE SCALE GENOMIC DNA]</scope>
    <source>
        <strain evidence="1 2">DSM 101806</strain>
    </source>
</reference>
<gene>
    <name evidence="1" type="ORF">GGR46_003830</name>
</gene>